<keyword evidence="14" id="KW-1185">Reference proteome</keyword>
<evidence type="ECO:0000256" key="4">
    <source>
        <dbReference type="ARBA" id="ARBA00022692"/>
    </source>
</evidence>
<dbReference type="OrthoDB" id="9760364at2"/>
<dbReference type="SFLD" id="SFLDS00003">
    <property type="entry name" value="Haloacid_Dehalogenase"/>
    <property type="match status" value="1"/>
</dbReference>
<dbReference type="RefSeq" id="WP_036086353.1">
    <property type="nucleotide sequence ID" value="NZ_CBCSHQ010000002.1"/>
</dbReference>
<evidence type="ECO:0000313" key="11">
    <source>
        <dbReference type="EMBL" id="KGL40272.1"/>
    </source>
</evidence>
<evidence type="ECO:0000256" key="1">
    <source>
        <dbReference type="ARBA" id="ARBA00004141"/>
    </source>
</evidence>
<evidence type="ECO:0000256" key="5">
    <source>
        <dbReference type="ARBA" id="ARBA00022967"/>
    </source>
</evidence>
<dbReference type="eggNOG" id="COG0474">
    <property type="taxonomic scope" value="Bacteria"/>
</dbReference>
<feature type="transmembrane region" description="Helical" evidence="9">
    <location>
        <begin position="595"/>
        <end position="618"/>
    </location>
</feature>
<dbReference type="PANTHER" id="PTHR42861">
    <property type="entry name" value="CALCIUM-TRANSPORTING ATPASE"/>
    <property type="match status" value="1"/>
</dbReference>
<reference evidence="11 14" key="1">
    <citation type="submission" date="2014-05" db="EMBL/GenBank/DDBJ databases">
        <title>Novel Listeriaceae from food processing environments.</title>
        <authorList>
            <person name="den Bakker H.C."/>
        </authorList>
    </citation>
    <scope>NUCLEOTIDE SEQUENCE [LARGE SCALE GENOMIC DNA]</scope>
    <source>
        <strain evidence="11 14">FSL A5-0281</strain>
    </source>
</reference>
<keyword evidence="6 9" id="KW-1133">Transmembrane helix</keyword>
<evidence type="ECO:0000256" key="3">
    <source>
        <dbReference type="ARBA" id="ARBA00022553"/>
    </source>
</evidence>
<dbReference type="Pfam" id="PF00122">
    <property type="entry name" value="E1-E2_ATPase"/>
    <property type="match status" value="1"/>
</dbReference>
<keyword evidence="2" id="KW-0813">Transport</keyword>
<protein>
    <submittedName>
        <fullName evidence="12">Cation-translocating P-type ATPase</fullName>
    </submittedName>
    <submittedName>
        <fullName evidence="11">Metal ABC transporter ATPase</fullName>
    </submittedName>
</protein>
<dbReference type="InterPro" id="IPR001757">
    <property type="entry name" value="P_typ_ATPase"/>
</dbReference>
<evidence type="ECO:0000313" key="14">
    <source>
        <dbReference type="Proteomes" id="UP000029844"/>
    </source>
</evidence>
<feature type="domain" description="P-type ATPase A" evidence="10">
    <location>
        <begin position="98"/>
        <end position="197"/>
    </location>
</feature>
<dbReference type="Pfam" id="PF00702">
    <property type="entry name" value="Hydrolase"/>
    <property type="match status" value="1"/>
</dbReference>
<dbReference type="InterPro" id="IPR023214">
    <property type="entry name" value="HAD_sf"/>
</dbReference>
<dbReference type="EMBL" id="JAARZA010000001">
    <property type="protein sequence ID" value="MBC2239473.1"/>
    <property type="molecule type" value="Genomic_DNA"/>
</dbReference>
<name>A0A099W5H4_9LIST</name>
<proteinExistence type="predicted"/>
<dbReference type="InterPro" id="IPR023299">
    <property type="entry name" value="ATPase_P-typ_cyto_dom_N"/>
</dbReference>
<sequence length="781" mass="85665">MENKTRIPPGLTNEEVAERVKNGQVNHALKPLTRSVLGIIRDNTFTLFNMINVVIASFIILVGSYKNLLFLGVALCNTAMGIFQEIRAKRNIDKLTILTQAKVKVMRNGELCELEQDELVLGDIMVLNREDQICADGMIFQTDGLEVDESQLTGEAEPVVKRADDYVMSGSYIVSGQAYVKVSAVGEHSFVSKISMEVKQEKRPDSELIRSIKKIIKVLTFIIIPIGLALFFSKYLQGLPLKESVLGTAAAMIGMIPEGLVLLTSIALAVGVINLAKQKVLVKSMPCIETLARVDVLCLDKTGTITDGKLDVTDIVLKHPHVTPSQITASVGAIVGSLDDNNATSIALGKHFTENPDWQIEKRIPFSSARKWSGCSFAEKGTFLIGAPEFIFRDLSAENRQELDDYANQGFRVLAVAHSREMLSESVLPEQCVLLAFILIADNIRAEAPDTFTFFANEGVSIKVISGDNPVTVSNVAVRAGIADGDKYVDMSEVGEDADMLRLIEAYTVFGRVTPHQKKDLIQAYKKEGHTVAMTGDGVNDVLALKEANCSIAMAEGSDAARSVSDFVLLSNNFDSMVNVLREGRRVVNNIERVASLYLIKTMYSTVLALAFIFLAGAYPFQPIQLSPISSLTVGIPSFFLALKPNYERIKGQFLHKVLQTSVPAATCVITYIMLILGFGNMLGLNFAQTSTMNVMLTGATCFVALISVGHPFGRKTKLLVGTLMAAFVCLFLFGGRIFSLVSIFDWQMMLIYVPLLVSCGPLYWFIRHLIMRFTWAGAKD</sequence>
<evidence type="ECO:0000256" key="9">
    <source>
        <dbReference type="SAM" id="Phobius"/>
    </source>
</evidence>
<comment type="caution">
    <text evidence="11">The sequence shown here is derived from an EMBL/GenBank/DDBJ whole genome shotgun (WGS) entry which is preliminary data.</text>
</comment>
<dbReference type="GO" id="GO:0005524">
    <property type="term" value="F:ATP binding"/>
    <property type="evidence" value="ECO:0007669"/>
    <property type="project" value="InterPro"/>
</dbReference>
<dbReference type="Proteomes" id="UP000546806">
    <property type="component" value="Unassembled WGS sequence"/>
</dbReference>
<dbReference type="Gene3D" id="2.70.150.10">
    <property type="entry name" value="Calcium-transporting ATPase, cytoplasmic transduction domain A"/>
    <property type="match status" value="1"/>
</dbReference>
<dbReference type="SUPFAM" id="SSF81660">
    <property type="entry name" value="Metal cation-transporting ATPase, ATP-binding domain N"/>
    <property type="match status" value="1"/>
</dbReference>
<evidence type="ECO:0000313" key="15">
    <source>
        <dbReference type="Proteomes" id="UP000546806"/>
    </source>
</evidence>
<feature type="transmembrane region" description="Helical" evidence="9">
    <location>
        <begin position="663"/>
        <end position="683"/>
    </location>
</feature>
<dbReference type="Proteomes" id="UP000553016">
    <property type="component" value="Unassembled WGS sequence"/>
</dbReference>
<feature type="transmembrane region" description="Helical" evidence="9">
    <location>
        <begin position="695"/>
        <end position="713"/>
    </location>
</feature>
<evidence type="ECO:0000313" key="12">
    <source>
        <dbReference type="EMBL" id="MBC2003658.1"/>
    </source>
</evidence>
<dbReference type="GO" id="GO:0006811">
    <property type="term" value="P:monoatomic ion transport"/>
    <property type="evidence" value="ECO:0007669"/>
    <property type="project" value="UniProtKB-KW"/>
</dbReference>
<dbReference type="PRINTS" id="PR00120">
    <property type="entry name" value="HATPASE"/>
</dbReference>
<evidence type="ECO:0000313" key="16">
    <source>
        <dbReference type="Proteomes" id="UP000553016"/>
    </source>
</evidence>
<dbReference type="EMBL" id="JNFA01000024">
    <property type="protein sequence ID" value="KGL40272.1"/>
    <property type="molecule type" value="Genomic_DNA"/>
</dbReference>
<dbReference type="InterPro" id="IPR044492">
    <property type="entry name" value="P_typ_ATPase_HD_dom"/>
</dbReference>
<dbReference type="SFLD" id="SFLDG00002">
    <property type="entry name" value="C1.7:_P-type_atpase_like"/>
    <property type="match status" value="1"/>
</dbReference>
<dbReference type="SUPFAM" id="SSF81653">
    <property type="entry name" value="Calcium ATPase, transduction domain A"/>
    <property type="match status" value="1"/>
</dbReference>
<dbReference type="Proteomes" id="UP000029844">
    <property type="component" value="Unassembled WGS sequence"/>
</dbReference>
<keyword evidence="7" id="KW-0406">Ion transport</keyword>
<feature type="transmembrane region" description="Helical" evidence="9">
    <location>
        <begin position="624"/>
        <end position="643"/>
    </location>
</feature>
<feature type="transmembrane region" description="Helical" evidence="9">
    <location>
        <begin position="218"/>
        <end position="237"/>
    </location>
</feature>
<dbReference type="Gene3D" id="3.40.1110.10">
    <property type="entry name" value="Calcium-transporting ATPase, cytoplasmic domain N"/>
    <property type="match status" value="1"/>
</dbReference>
<feature type="transmembrane region" description="Helical" evidence="9">
    <location>
        <begin position="750"/>
        <end position="767"/>
    </location>
</feature>
<feature type="transmembrane region" description="Helical" evidence="9">
    <location>
        <begin position="720"/>
        <end position="744"/>
    </location>
</feature>
<keyword evidence="5" id="KW-1278">Translocase</keyword>
<evidence type="ECO:0000256" key="6">
    <source>
        <dbReference type="ARBA" id="ARBA00022989"/>
    </source>
</evidence>
<dbReference type="InterPro" id="IPR008250">
    <property type="entry name" value="ATPase_P-typ_transduc_dom_A_sf"/>
</dbReference>
<dbReference type="Gene3D" id="1.20.1110.10">
    <property type="entry name" value="Calcium-transporting ATPase, transmembrane domain"/>
    <property type="match status" value="1"/>
</dbReference>
<evidence type="ECO:0000256" key="7">
    <source>
        <dbReference type="ARBA" id="ARBA00023065"/>
    </source>
</evidence>
<dbReference type="AlphaFoldDB" id="A0A099W5H4"/>
<accession>A0A099W5H4</accession>
<comment type="subcellular location">
    <subcellularLocation>
        <location evidence="1">Membrane</location>
        <topology evidence="1">Multi-pass membrane protein</topology>
    </subcellularLocation>
</comment>
<dbReference type="InterPro" id="IPR059000">
    <property type="entry name" value="ATPase_P-type_domA"/>
</dbReference>
<dbReference type="PRINTS" id="PR00119">
    <property type="entry name" value="CATATPASE"/>
</dbReference>
<evidence type="ECO:0000259" key="10">
    <source>
        <dbReference type="Pfam" id="PF00122"/>
    </source>
</evidence>
<dbReference type="SFLD" id="SFLDF00027">
    <property type="entry name" value="p-type_atpase"/>
    <property type="match status" value="1"/>
</dbReference>
<keyword evidence="4 9" id="KW-0812">Transmembrane</keyword>
<evidence type="ECO:0000256" key="8">
    <source>
        <dbReference type="ARBA" id="ARBA00023136"/>
    </source>
</evidence>
<dbReference type="STRING" id="1552123.EP57_10225"/>
<dbReference type="SUPFAM" id="SSF81665">
    <property type="entry name" value="Calcium ATPase, transmembrane domain M"/>
    <property type="match status" value="1"/>
</dbReference>
<evidence type="ECO:0000256" key="2">
    <source>
        <dbReference type="ARBA" id="ARBA00022448"/>
    </source>
</evidence>
<evidence type="ECO:0000313" key="13">
    <source>
        <dbReference type="EMBL" id="MBC2239473.1"/>
    </source>
</evidence>
<dbReference type="InterPro" id="IPR023298">
    <property type="entry name" value="ATPase_P-typ_TM_dom_sf"/>
</dbReference>
<dbReference type="InterPro" id="IPR036412">
    <property type="entry name" value="HAD-like_sf"/>
</dbReference>
<keyword evidence="3" id="KW-0597">Phosphoprotein</keyword>
<dbReference type="SUPFAM" id="SSF56784">
    <property type="entry name" value="HAD-like"/>
    <property type="match status" value="1"/>
</dbReference>
<dbReference type="CDD" id="cd02609">
    <property type="entry name" value="P-type_ATPase"/>
    <property type="match status" value="1"/>
</dbReference>
<dbReference type="NCBIfam" id="TIGR01494">
    <property type="entry name" value="ATPase_P-type"/>
    <property type="match status" value="2"/>
</dbReference>
<dbReference type="Gene3D" id="3.40.50.1000">
    <property type="entry name" value="HAD superfamily/HAD-like"/>
    <property type="match status" value="1"/>
</dbReference>
<dbReference type="GO" id="GO:0016020">
    <property type="term" value="C:membrane"/>
    <property type="evidence" value="ECO:0007669"/>
    <property type="project" value="UniProtKB-SubCell"/>
</dbReference>
<dbReference type="GO" id="GO:0016887">
    <property type="term" value="F:ATP hydrolysis activity"/>
    <property type="evidence" value="ECO:0007669"/>
    <property type="project" value="InterPro"/>
</dbReference>
<dbReference type="GeneID" id="58717745"/>
<dbReference type="InterPro" id="IPR018303">
    <property type="entry name" value="ATPase_P-typ_P_site"/>
</dbReference>
<dbReference type="EMBL" id="JAARWW010000003">
    <property type="protein sequence ID" value="MBC2003658.1"/>
    <property type="molecule type" value="Genomic_DNA"/>
</dbReference>
<gene>
    <name evidence="11" type="ORF">EP57_10225</name>
    <name evidence="12" type="ORF">HCA78_07775</name>
    <name evidence="13" type="ORF">HCB35_03195</name>
</gene>
<reference evidence="15 16" key="2">
    <citation type="submission" date="2020-03" db="EMBL/GenBank/DDBJ databases">
        <title>Soil Listeria distribution.</title>
        <authorList>
            <person name="Liao J."/>
            <person name="Wiedmann M."/>
        </authorList>
    </citation>
    <scope>NUCLEOTIDE SEQUENCE [LARGE SCALE GENOMIC DNA]</scope>
    <source>
        <strain evidence="13 16">FSL L7-0149</strain>
        <strain evidence="12 15">FSL L7-0435</strain>
    </source>
</reference>
<dbReference type="PROSITE" id="PS00154">
    <property type="entry name" value="ATPASE_E1_E2"/>
    <property type="match status" value="1"/>
</dbReference>
<keyword evidence="8 9" id="KW-0472">Membrane</keyword>
<organism evidence="11 14">
    <name type="scientific">Listeria booriae</name>
    <dbReference type="NCBI Taxonomy" id="1552123"/>
    <lineage>
        <taxon>Bacteria</taxon>
        <taxon>Bacillati</taxon>
        <taxon>Bacillota</taxon>
        <taxon>Bacilli</taxon>
        <taxon>Bacillales</taxon>
        <taxon>Listeriaceae</taxon>
        <taxon>Listeria</taxon>
    </lineage>
</organism>
<feature type="transmembrane region" description="Helical" evidence="9">
    <location>
        <begin position="249"/>
        <end position="276"/>
    </location>
</feature>